<name>A0A518CXR3_9BACT</name>
<proteinExistence type="predicted"/>
<dbReference type="EMBL" id="CP036290">
    <property type="protein sequence ID" value="QDU84014.1"/>
    <property type="molecule type" value="Genomic_DNA"/>
</dbReference>
<protein>
    <submittedName>
        <fullName evidence="2">Uncharacterized protein</fullName>
    </submittedName>
</protein>
<evidence type="ECO:0000256" key="1">
    <source>
        <dbReference type="SAM" id="MobiDB-lite"/>
    </source>
</evidence>
<reference evidence="2 3" key="1">
    <citation type="submission" date="2019-02" db="EMBL/GenBank/DDBJ databases">
        <title>Deep-cultivation of Planctomycetes and their phenomic and genomic characterization uncovers novel biology.</title>
        <authorList>
            <person name="Wiegand S."/>
            <person name="Jogler M."/>
            <person name="Boedeker C."/>
            <person name="Pinto D."/>
            <person name="Vollmers J."/>
            <person name="Rivas-Marin E."/>
            <person name="Kohn T."/>
            <person name="Peeters S.H."/>
            <person name="Heuer A."/>
            <person name="Rast P."/>
            <person name="Oberbeckmann S."/>
            <person name="Bunk B."/>
            <person name="Jeske O."/>
            <person name="Meyerdierks A."/>
            <person name="Storesund J.E."/>
            <person name="Kallscheuer N."/>
            <person name="Luecker S."/>
            <person name="Lage O.M."/>
            <person name="Pohl T."/>
            <person name="Merkel B.J."/>
            <person name="Hornburger P."/>
            <person name="Mueller R.-W."/>
            <person name="Bruemmer F."/>
            <person name="Labrenz M."/>
            <person name="Spormann A.M."/>
            <person name="Op den Camp H."/>
            <person name="Overmann J."/>
            <person name="Amann R."/>
            <person name="Jetten M.S.M."/>
            <person name="Mascher T."/>
            <person name="Medema M.H."/>
            <person name="Devos D.P."/>
            <person name="Kaster A.-K."/>
            <person name="Ovreas L."/>
            <person name="Rohde M."/>
            <person name="Galperin M.Y."/>
            <person name="Jogler C."/>
        </authorList>
    </citation>
    <scope>NUCLEOTIDE SEQUENCE [LARGE SCALE GENOMIC DNA]</scope>
    <source>
        <strain evidence="2 3">Pla163</strain>
    </source>
</reference>
<evidence type="ECO:0000313" key="3">
    <source>
        <dbReference type="Proteomes" id="UP000319342"/>
    </source>
</evidence>
<evidence type="ECO:0000313" key="2">
    <source>
        <dbReference type="EMBL" id="QDU84014.1"/>
    </source>
</evidence>
<feature type="compositionally biased region" description="Basic and acidic residues" evidence="1">
    <location>
        <begin position="215"/>
        <end position="226"/>
    </location>
</feature>
<keyword evidence="3" id="KW-1185">Reference proteome</keyword>
<gene>
    <name evidence="2" type="ORF">Pla163_11150</name>
</gene>
<feature type="region of interest" description="Disordered" evidence="1">
    <location>
        <begin position="210"/>
        <end position="265"/>
    </location>
</feature>
<sequence>MVDKSRIRSILETLAAHETTPTLAELRYEARLGVWALGSACAKPGEAPVFAGRWRHERATQRAIGRYEQRIAQRVASNSDVDKWALAMAELYAKFAACVVGSGELEFWRAQDCVAVAAASPALRSLDGRSGAMSGLHVAELAHGLVETLLSDAPHDSDPVWRPGRVCKAKAQVEFVGIAAMAPRAVVRLGGYFEGVEDFLVEIASRAPSALAGDDGARPTEDELRSFRWPGPSTVASSEEAEASDRHSSIGVQLTPPGGDGDDGKAIGRAPTRLESALDRLPTGFALTETERAVLELLCNAGRGTGKNSKDLVFELKKEYGIDVREDSVRQSLIPSLRRNGQVIRHLGGKRGYVFVDE</sequence>
<accession>A0A518CXR3</accession>
<dbReference type="Proteomes" id="UP000319342">
    <property type="component" value="Chromosome"/>
</dbReference>
<dbReference type="RefSeq" id="WP_145184764.1">
    <property type="nucleotide sequence ID" value="NZ_CP036290.1"/>
</dbReference>
<dbReference type="AlphaFoldDB" id="A0A518CXR3"/>
<organism evidence="2 3">
    <name type="scientific">Rohdeia mirabilis</name>
    <dbReference type="NCBI Taxonomy" id="2528008"/>
    <lineage>
        <taxon>Bacteria</taxon>
        <taxon>Pseudomonadati</taxon>
        <taxon>Planctomycetota</taxon>
        <taxon>Planctomycetia</taxon>
        <taxon>Planctomycetia incertae sedis</taxon>
        <taxon>Rohdeia</taxon>
    </lineage>
</organism>